<feature type="compositionally biased region" description="Polar residues" evidence="1">
    <location>
        <begin position="159"/>
        <end position="170"/>
    </location>
</feature>
<evidence type="ECO:0000313" key="2">
    <source>
        <dbReference type="EMBL" id="KAL3827640.1"/>
    </source>
</evidence>
<protein>
    <submittedName>
        <fullName evidence="2">Uncharacterized protein</fullName>
    </submittedName>
</protein>
<dbReference type="AlphaFoldDB" id="A0ABD3ST94"/>
<dbReference type="EMBL" id="JALLPB020000001">
    <property type="protein sequence ID" value="KAL3827640.1"/>
    <property type="molecule type" value="Genomic_DNA"/>
</dbReference>
<organism evidence="2 3">
    <name type="scientific">Cyclostephanos tholiformis</name>
    <dbReference type="NCBI Taxonomy" id="382380"/>
    <lineage>
        <taxon>Eukaryota</taxon>
        <taxon>Sar</taxon>
        <taxon>Stramenopiles</taxon>
        <taxon>Ochrophyta</taxon>
        <taxon>Bacillariophyta</taxon>
        <taxon>Coscinodiscophyceae</taxon>
        <taxon>Thalassiosirophycidae</taxon>
        <taxon>Stephanodiscales</taxon>
        <taxon>Stephanodiscaceae</taxon>
        <taxon>Cyclostephanos</taxon>
    </lineage>
</organism>
<proteinExistence type="predicted"/>
<feature type="compositionally biased region" description="Polar residues" evidence="1">
    <location>
        <begin position="132"/>
        <end position="147"/>
    </location>
</feature>
<evidence type="ECO:0000313" key="3">
    <source>
        <dbReference type="Proteomes" id="UP001530377"/>
    </source>
</evidence>
<keyword evidence="3" id="KW-1185">Reference proteome</keyword>
<gene>
    <name evidence="2" type="ORF">ACHAXA_000513</name>
</gene>
<feature type="compositionally biased region" description="Basic residues" evidence="1">
    <location>
        <begin position="148"/>
        <end position="157"/>
    </location>
</feature>
<dbReference type="Proteomes" id="UP001530377">
    <property type="component" value="Unassembled WGS sequence"/>
</dbReference>
<sequence>MPPRRTGRRHNSAYKKGDYVEYQYKGSTVTGKLVKKSTTGTAAKPIWIINPSDRRRKNEEIPEGALGKIINAQEAMTNRAPKLKKSDSIAPRGSSPSSSNSNESPQSEDNSQGKRKIDESDPASGSERANKAQKTVTFSQESNATSASRKKATKVKMAKSNSSRIGTRSTGEVAILPELPMKKKPAKEKRVKKDENVTIVKMLTGTLYLYRGDRPRAEFVRSK</sequence>
<accession>A0ABD3ST94</accession>
<feature type="region of interest" description="Disordered" evidence="1">
    <location>
        <begin position="48"/>
        <end position="171"/>
    </location>
</feature>
<name>A0ABD3ST94_9STRA</name>
<comment type="caution">
    <text evidence="2">The sequence shown here is derived from an EMBL/GenBank/DDBJ whole genome shotgun (WGS) entry which is preliminary data.</text>
</comment>
<evidence type="ECO:0000256" key="1">
    <source>
        <dbReference type="SAM" id="MobiDB-lite"/>
    </source>
</evidence>
<reference evidence="2 3" key="1">
    <citation type="submission" date="2024-10" db="EMBL/GenBank/DDBJ databases">
        <title>Updated reference genomes for cyclostephanoid diatoms.</title>
        <authorList>
            <person name="Roberts W.R."/>
            <person name="Alverson A.J."/>
        </authorList>
    </citation>
    <scope>NUCLEOTIDE SEQUENCE [LARGE SCALE GENOMIC DNA]</scope>
    <source>
        <strain evidence="2 3">AJA228-03</strain>
    </source>
</reference>
<feature type="compositionally biased region" description="Low complexity" evidence="1">
    <location>
        <begin position="94"/>
        <end position="110"/>
    </location>
</feature>